<accession>A0ABQ9F2R8</accession>
<protein>
    <recommendedName>
        <fullName evidence="1">Integrase catalytic domain-containing protein</fullName>
    </recommendedName>
</protein>
<dbReference type="PANTHER" id="PTHR46791:SF5">
    <property type="entry name" value="CLR5 DOMAIN-CONTAINING PROTEIN-RELATED"/>
    <property type="match status" value="1"/>
</dbReference>
<gene>
    <name evidence="2" type="ORF">KUTeg_012047</name>
</gene>
<feature type="domain" description="Integrase catalytic" evidence="1">
    <location>
        <begin position="197"/>
        <end position="267"/>
    </location>
</feature>
<dbReference type="Pfam" id="PF24764">
    <property type="entry name" value="rva_4"/>
    <property type="match status" value="1"/>
</dbReference>
<reference evidence="2 3" key="1">
    <citation type="submission" date="2022-12" db="EMBL/GenBank/DDBJ databases">
        <title>Chromosome-level genome of Tegillarca granosa.</title>
        <authorList>
            <person name="Kim J."/>
        </authorList>
    </citation>
    <scope>NUCLEOTIDE SEQUENCE [LARGE SCALE GENOMIC DNA]</scope>
    <source>
        <strain evidence="2">Teg-2019</strain>
        <tissue evidence="2">Adductor muscle</tissue>
    </source>
</reference>
<dbReference type="SUPFAM" id="SSF53098">
    <property type="entry name" value="Ribonuclease H-like"/>
    <property type="match status" value="1"/>
</dbReference>
<comment type="caution">
    <text evidence="2">The sequence shown here is derived from an EMBL/GenBank/DDBJ whole genome shotgun (WGS) entry which is preliminary data.</text>
</comment>
<sequence>MAAQSFAKMEAILRKLEMEDCVLSFQDQRISPDIVGLLSSSEMISLGILIKSDMIKLLNECVKYGSRKPSRQVHPTVCGPPEFSIPENIIRNFIDDGFTIKEMSKLLSVSEKTVYRRMQKGGISKFDFSKITDNRLDCVVMDVTEQFPLCGESILGQMLKKQGIHVPRWRLRDSLHRTDERGLHTRKKGRLKRRIYDVKGPNHIWHVDTNHKLIRWNFIVAGGIDGFSRLITYLFCLDNNKSETVLECFRHGISRFGLPQRVRSDKGLENVGIADFMIANRGSGRGSMLTGKSVHNQRIERLWRDVYTGVLAFYYTLFYHMEDEGVLDPLDEVHIAALHYTYLPIINEKLEIWKEAWASHRMRTTKSSPRVLWLSGQMQNPTGLEYVDRNYGIEGFGVENNDAEQDEPVINFVSEEIITDACRRQLDEEVLNFRIDNNFGIPLYKRVLQIIKNHTSNNTV</sequence>
<evidence type="ECO:0000259" key="1">
    <source>
        <dbReference type="PROSITE" id="PS50994"/>
    </source>
</evidence>
<dbReference type="Gene3D" id="3.30.420.10">
    <property type="entry name" value="Ribonuclease H-like superfamily/Ribonuclease H"/>
    <property type="match status" value="1"/>
</dbReference>
<dbReference type="Proteomes" id="UP001217089">
    <property type="component" value="Unassembled WGS sequence"/>
</dbReference>
<dbReference type="CDD" id="cd09487">
    <property type="entry name" value="SAM_superfamily"/>
    <property type="match status" value="1"/>
</dbReference>
<dbReference type="EMBL" id="JARBDR010000640">
    <property type="protein sequence ID" value="KAJ8310182.1"/>
    <property type="molecule type" value="Genomic_DNA"/>
</dbReference>
<dbReference type="PANTHER" id="PTHR46791">
    <property type="entry name" value="EXPRESSED PROTEIN"/>
    <property type="match status" value="1"/>
</dbReference>
<evidence type="ECO:0000313" key="2">
    <source>
        <dbReference type="EMBL" id="KAJ8310182.1"/>
    </source>
</evidence>
<dbReference type="InterPro" id="IPR058913">
    <property type="entry name" value="Integrase_dom_put"/>
</dbReference>
<name>A0ABQ9F2R8_TEGGR</name>
<dbReference type="PROSITE" id="PS50994">
    <property type="entry name" value="INTEGRASE"/>
    <property type="match status" value="1"/>
</dbReference>
<proteinExistence type="predicted"/>
<dbReference type="InterPro" id="IPR036397">
    <property type="entry name" value="RNaseH_sf"/>
</dbReference>
<dbReference type="InterPro" id="IPR012337">
    <property type="entry name" value="RNaseH-like_sf"/>
</dbReference>
<evidence type="ECO:0000313" key="3">
    <source>
        <dbReference type="Proteomes" id="UP001217089"/>
    </source>
</evidence>
<organism evidence="2 3">
    <name type="scientific">Tegillarca granosa</name>
    <name type="common">Malaysian cockle</name>
    <name type="synonym">Anadara granosa</name>
    <dbReference type="NCBI Taxonomy" id="220873"/>
    <lineage>
        <taxon>Eukaryota</taxon>
        <taxon>Metazoa</taxon>
        <taxon>Spiralia</taxon>
        <taxon>Lophotrochozoa</taxon>
        <taxon>Mollusca</taxon>
        <taxon>Bivalvia</taxon>
        <taxon>Autobranchia</taxon>
        <taxon>Pteriomorphia</taxon>
        <taxon>Arcoida</taxon>
        <taxon>Arcoidea</taxon>
        <taxon>Arcidae</taxon>
        <taxon>Tegillarca</taxon>
    </lineage>
</organism>
<keyword evidence="3" id="KW-1185">Reference proteome</keyword>
<dbReference type="InterPro" id="IPR001584">
    <property type="entry name" value="Integrase_cat-core"/>
</dbReference>